<dbReference type="InterPro" id="IPR035994">
    <property type="entry name" value="Nucleoside_phosphorylase_sf"/>
</dbReference>
<keyword evidence="2 3" id="KW-0040">ANK repeat</keyword>
<feature type="repeat" description="ANK" evidence="3">
    <location>
        <begin position="1676"/>
        <end position="1711"/>
    </location>
</feature>
<feature type="domain" description="Nephrocystin 3-like N-terminal" evidence="7">
    <location>
        <begin position="350"/>
        <end position="519"/>
    </location>
</feature>
<dbReference type="InterPro" id="IPR056884">
    <property type="entry name" value="NPHP3-like_N"/>
</dbReference>
<feature type="repeat" description="ANK" evidence="3">
    <location>
        <begin position="1007"/>
        <end position="1039"/>
    </location>
</feature>
<dbReference type="PANTHER" id="PTHR24198:SF165">
    <property type="entry name" value="ANKYRIN REPEAT-CONTAINING PROTEIN-RELATED"/>
    <property type="match status" value="1"/>
</dbReference>
<keyword evidence="4" id="KW-0175">Coiled coil</keyword>
<feature type="region of interest" description="Disordered" evidence="5">
    <location>
        <begin position="201"/>
        <end position="222"/>
    </location>
</feature>
<dbReference type="Pfam" id="PF00023">
    <property type="entry name" value="Ank"/>
    <property type="match status" value="1"/>
</dbReference>
<dbReference type="SUPFAM" id="SSF48403">
    <property type="entry name" value="Ankyrin repeat"/>
    <property type="match status" value="5"/>
</dbReference>
<dbReference type="eggNOG" id="KOG0504">
    <property type="taxonomic scope" value="Eukaryota"/>
</dbReference>
<feature type="compositionally biased region" description="Acidic residues" evidence="5">
    <location>
        <begin position="203"/>
        <end position="220"/>
    </location>
</feature>
<keyword evidence="1" id="KW-0677">Repeat</keyword>
<dbReference type="Gene3D" id="1.25.40.20">
    <property type="entry name" value="Ankyrin repeat-containing domain"/>
    <property type="match status" value="7"/>
</dbReference>
<dbReference type="Pfam" id="PF24883">
    <property type="entry name" value="NPHP3_N"/>
    <property type="match status" value="1"/>
</dbReference>
<name>S8A4Q9_DACHA</name>
<evidence type="ECO:0000313" key="9">
    <source>
        <dbReference type="Proteomes" id="UP000015100"/>
    </source>
</evidence>
<feature type="repeat" description="ANK" evidence="3">
    <location>
        <begin position="1042"/>
        <end position="1074"/>
    </location>
</feature>
<dbReference type="Pfam" id="PF22939">
    <property type="entry name" value="WHD_GPIID"/>
    <property type="match status" value="1"/>
</dbReference>
<dbReference type="Gene3D" id="3.40.50.1580">
    <property type="entry name" value="Nucleoside phosphorylase domain"/>
    <property type="match status" value="1"/>
</dbReference>
<feature type="repeat" description="ANK" evidence="3">
    <location>
        <begin position="1745"/>
        <end position="1777"/>
    </location>
</feature>
<feature type="repeat" description="ANK" evidence="3">
    <location>
        <begin position="1286"/>
        <end position="1318"/>
    </location>
</feature>
<keyword evidence="9" id="KW-1185">Reference proteome</keyword>
<dbReference type="PROSITE" id="PS50088">
    <property type="entry name" value="ANK_REPEAT"/>
    <property type="match status" value="20"/>
</dbReference>
<dbReference type="SUPFAM" id="SSF52540">
    <property type="entry name" value="P-loop containing nucleoside triphosphate hydrolases"/>
    <property type="match status" value="1"/>
</dbReference>
<feature type="domain" description="GPI inositol-deacylase winged helix" evidence="6">
    <location>
        <begin position="632"/>
        <end position="708"/>
    </location>
</feature>
<feature type="repeat" description="ANK" evidence="3">
    <location>
        <begin position="1778"/>
        <end position="1810"/>
    </location>
</feature>
<evidence type="ECO:0000313" key="8">
    <source>
        <dbReference type="EMBL" id="EPS36106.1"/>
    </source>
</evidence>
<evidence type="ECO:0000256" key="2">
    <source>
        <dbReference type="ARBA" id="ARBA00023043"/>
    </source>
</evidence>
<sequence length="1913" mass="211681">MATKPKLHNDYTVGWVCAVPAEQTAAMAMLEEIHPVLLKPPRDSNNYILGAIKQHNIVVACLPKGKTGTIPAAAVATTMVNTFPCIKFILMVGIGSGIPKNVRLGDVVVSVPGESLPGVVQWEARNTSDGIEVEQSGALNNPPDLLLTAITRLSTDHESLGSKIPDYLEEIKTRYPRLAGKYLKSGLHKDMLFKAEYKHVEKDGDDDSEEDSDEDEDEDVQVSKNTFGKLLCVETEAAGLMQNLPCIIIKGICDYADSHENNTWNEHAAAVAAAFAKELLGYVQPGEVESEAPVKELLDNILGSVQRTEANVEKVKAKLDKGEDLEILNWLTKVDHSAQHIDNLNRREPGTGQWLLDSPEFQSWMKGDDEKVYKALFCPGIPGAGKTTLTAIVTDHLLTSFKSDEKVGIAYVYFDFRQRDQYKAEDLLGSFLRQLVQYQPRLPDSIKKTYAQCIKRRNSITIGEIARELRSVTDLYSRLFIVVDAIDECPLPIRGKLLSDISQLQEKSKCPLSYFATSRFIPDILEEFKGATTKEIRASNVDIVKYLECRFPDIPGVIQNNIDLQNEVKKKILEGIDGMFLLARLRLEPLADKVSLKEVRNMLDNQAKGPEAYDDAYTKALDRISSRYAPGSRNPAKEVLYWVTCGKRPLTTIELQHALAIEVGTSELDVDNFPDIKVLMSQCCGLVVVDEESDIVRLVHYTTQEYFERNWRTLFPAAEDTITESCITYLSYTSLSQPCAHLDEFQSRWDNNPLFDYATDHWGNHARSSTSDRIYQLVLDYLQNDSLVSACSQAQMLRPWESGRTAEVARNKPRATAAHITSRFGLQKHTEVLLKDEDSVDTLDSSGYTPLLRAIENGHDTVVRYLVDRGAKIDLKDDDGYNPLELAACKGHFELVKMLLDKGAEFASGAMTAAAYSGNIALMKLFYEKGAFVNPPSDYLAPLHFSAGVGDCDAIGFLLDNGADIERLDDYFQRISTPLITAGFRGHAPAVQLLLERGANKNAADDRNRTAIYWATMTSHYEATKVLLEYGAGIEIGDTTHLRSTPLGNAVYNENESLVKLLLDHGANANNADSAGISLLMYAIDNCDRFDLGNLVKLLVDGGADTVNIRYDQFSDVQYSAIEFAASKDVEEIVEMLLEAGVDAGPLLVNWLYRRQYSMANALLEREGPLNLNATDTTGNTALYIALDHCREDIASILLEGGADLEAKVYEYGLRGELEASYTALGRAVAEGNTYIVGFLLGKGANPNAIDGEGFTPIFSAVTECDTDILELLVKHGADVNAVDRNGNTPLFKTIASGKVGMMDTLVKSGANLDARNRFNDTAIFSAFDCYGSQEIIRTILDGGVNIDAQNGTGNTMLMEAIRKDNDEVMDMLLERNANIHVKCNDNMTALSYVMNRKHVDYYAITRDPQVVEILLSRGASPNVVADKDGNTPLWYAVDRWEEDGKTSMEMLLEHGADPNLTNEKGQTPLFNTRRLGNRHTSAERVKLLFQKGVNVDHIDKDGRTALFYAIEGESEKIIDILLENGASVNITDNQGNTPVLMCALGERGIFTGFVRTLEAHGAKIDAMNNQGCTLLHYAAQKDERGLLEDLLLRDCIECPNLEPNLAHRDGQTPLLLAVQQGHRSIVESLLDRKVDINIADKDGQTPLLHATRLGHIDIVESLLDLNADVNITDKEGRTALSICLDKEESTWLSVAERLVEQGADLDVVSEGGRTIIHYAVKMGEISWVEDLLSKKPRIDLKDKEGWTPLVHAIRMKKNDMVELLLNSGANIEESDNRRQTPLFHAVQAQNVFAVSSLLERSANINAVDNEGNVPLANCVDLQIGGVYTHLAMCLLEHGANPDFKDKNGQSLLLSAIEMNDYYLVEKLLSKGAKLEFERNGELISPVIAALDHVWPILRELVENTAAQQKADL</sequence>
<dbReference type="SUPFAM" id="SSF53167">
    <property type="entry name" value="Purine and uridine phosphorylases"/>
    <property type="match status" value="1"/>
</dbReference>
<feature type="repeat" description="ANK" evidence="3">
    <location>
        <begin position="1353"/>
        <end position="1385"/>
    </location>
</feature>
<dbReference type="HOGENOM" id="CLU_000288_34_2_1"/>
<feature type="repeat" description="ANK" evidence="3">
    <location>
        <begin position="1712"/>
        <end position="1744"/>
    </location>
</feature>
<dbReference type="PRINTS" id="PR01415">
    <property type="entry name" value="ANKYRIN"/>
</dbReference>
<feature type="repeat" description="ANK" evidence="3">
    <location>
        <begin position="1610"/>
        <end position="1642"/>
    </location>
</feature>
<organism evidence="8 9">
    <name type="scientific">Dactylellina haptotyla (strain CBS 200.50)</name>
    <name type="common">Nematode-trapping fungus</name>
    <name type="synonym">Monacrosporium haptotylum</name>
    <dbReference type="NCBI Taxonomy" id="1284197"/>
    <lineage>
        <taxon>Eukaryota</taxon>
        <taxon>Fungi</taxon>
        <taxon>Dikarya</taxon>
        <taxon>Ascomycota</taxon>
        <taxon>Pezizomycotina</taxon>
        <taxon>Orbiliomycetes</taxon>
        <taxon>Orbiliales</taxon>
        <taxon>Orbiliaceae</taxon>
        <taxon>Dactylellina</taxon>
    </lineage>
</organism>
<evidence type="ECO:0000259" key="7">
    <source>
        <dbReference type="Pfam" id="PF24883"/>
    </source>
</evidence>
<dbReference type="InterPro" id="IPR027417">
    <property type="entry name" value="P-loop_NTPase"/>
</dbReference>
<evidence type="ECO:0000256" key="3">
    <source>
        <dbReference type="PROSITE-ProRule" id="PRU00023"/>
    </source>
</evidence>
<dbReference type="Proteomes" id="UP000015100">
    <property type="component" value="Unassembled WGS sequence"/>
</dbReference>
<feature type="repeat" description="ANK" evidence="3">
    <location>
        <begin position="1643"/>
        <end position="1675"/>
    </location>
</feature>
<reference evidence="9" key="2">
    <citation type="submission" date="2013-04" db="EMBL/GenBank/DDBJ databases">
        <title>Genomic mechanisms accounting for the adaptation to parasitism in nematode-trapping fungi.</title>
        <authorList>
            <person name="Ahren D.G."/>
        </authorList>
    </citation>
    <scope>NUCLEOTIDE SEQUENCE [LARGE SCALE GENOMIC DNA]</scope>
    <source>
        <strain evidence="9">CBS 200.50</strain>
    </source>
</reference>
<dbReference type="Gene3D" id="3.40.50.300">
    <property type="entry name" value="P-loop containing nucleotide triphosphate hydrolases"/>
    <property type="match status" value="1"/>
</dbReference>
<dbReference type="GO" id="GO:0003824">
    <property type="term" value="F:catalytic activity"/>
    <property type="evidence" value="ECO:0007669"/>
    <property type="project" value="InterPro"/>
</dbReference>
<feature type="repeat" description="ANK" evidence="3">
    <location>
        <begin position="846"/>
        <end position="878"/>
    </location>
</feature>
<comment type="caution">
    <text evidence="8">The sequence shown here is derived from an EMBL/GenBank/DDBJ whole genome shotgun (WGS) entry which is preliminary data.</text>
</comment>
<feature type="repeat" description="ANK" evidence="3">
    <location>
        <begin position="1429"/>
        <end position="1464"/>
    </location>
</feature>
<dbReference type="InterPro" id="IPR054471">
    <property type="entry name" value="GPIID_WHD"/>
</dbReference>
<feature type="repeat" description="ANK" evidence="3">
    <location>
        <begin position="974"/>
        <end position="1006"/>
    </location>
</feature>
<feature type="repeat" description="ANK" evidence="3">
    <location>
        <begin position="879"/>
        <end position="905"/>
    </location>
</feature>
<dbReference type="PROSITE" id="PS50297">
    <property type="entry name" value="ANK_REP_REGION"/>
    <property type="match status" value="16"/>
</dbReference>
<gene>
    <name evidence="8" type="ORF">H072_10474</name>
</gene>
<dbReference type="InterPro" id="IPR036770">
    <property type="entry name" value="Ankyrin_rpt-contain_sf"/>
</dbReference>
<dbReference type="Pfam" id="PF12796">
    <property type="entry name" value="Ank_2"/>
    <property type="match status" value="7"/>
</dbReference>
<feature type="repeat" description="ANK" evidence="3">
    <location>
        <begin position="1220"/>
        <end position="1252"/>
    </location>
</feature>
<proteinExistence type="predicted"/>
<protein>
    <submittedName>
        <fullName evidence="8">Uncharacterized protein</fullName>
    </submittedName>
</protein>
<dbReference type="SMART" id="SM00248">
    <property type="entry name" value="ANK"/>
    <property type="match status" value="28"/>
</dbReference>
<accession>S8A4Q9</accession>
<feature type="repeat" description="ANK" evidence="3">
    <location>
        <begin position="1178"/>
        <end position="1210"/>
    </location>
</feature>
<feature type="coiled-coil region" evidence="4">
    <location>
        <begin position="298"/>
        <end position="325"/>
    </location>
</feature>
<dbReference type="STRING" id="1284197.S8A4Q9"/>
<dbReference type="GO" id="GO:0009116">
    <property type="term" value="P:nucleoside metabolic process"/>
    <property type="evidence" value="ECO:0007669"/>
    <property type="project" value="InterPro"/>
</dbReference>
<dbReference type="Pfam" id="PF13606">
    <property type="entry name" value="Ank_3"/>
    <property type="match status" value="1"/>
</dbReference>
<feature type="repeat" description="ANK" evidence="3">
    <location>
        <begin position="938"/>
        <end position="970"/>
    </location>
</feature>
<evidence type="ECO:0000256" key="5">
    <source>
        <dbReference type="SAM" id="MobiDB-lite"/>
    </source>
</evidence>
<evidence type="ECO:0000256" key="4">
    <source>
        <dbReference type="SAM" id="Coils"/>
    </source>
</evidence>
<feature type="repeat" description="ANK" evidence="3">
    <location>
        <begin position="1502"/>
        <end position="1534"/>
    </location>
</feature>
<dbReference type="PANTHER" id="PTHR24198">
    <property type="entry name" value="ANKYRIN REPEAT AND PROTEIN KINASE DOMAIN-CONTAINING PROTEIN"/>
    <property type="match status" value="1"/>
</dbReference>
<feature type="repeat" description="ANK" evidence="3">
    <location>
        <begin position="1465"/>
        <end position="1501"/>
    </location>
</feature>
<evidence type="ECO:0000259" key="6">
    <source>
        <dbReference type="Pfam" id="PF22939"/>
    </source>
</evidence>
<dbReference type="EMBL" id="AQGS01000985">
    <property type="protein sequence ID" value="EPS36106.1"/>
    <property type="molecule type" value="Genomic_DNA"/>
</dbReference>
<dbReference type="OrthoDB" id="539213at2759"/>
<evidence type="ECO:0000256" key="1">
    <source>
        <dbReference type="ARBA" id="ARBA00022737"/>
    </source>
</evidence>
<feature type="repeat" description="ANK" evidence="3">
    <location>
        <begin position="1253"/>
        <end position="1285"/>
    </location>
</feature>
<dbReference type="eggNOG" id="KOG4177">
    <property type="taxonomic scope" value="Eukaryota"/>
</dbReference>
<reference evidence="8 9" key="1">
    <citation type="journal article" date="2013" name="PLoS Genet.">
        <title>Genomic mechanisms accounting for the adaptation to parasitism in nematode-trapping fungi.</title>
        <authorList>
            <person name="Meerupati T."/>
            <person name="Andersson K.M."/>
            <person name="Friman E."/>
            <person name="Kumar D."/>
            <person name="Tunlid A."/>
            <person name="Ahren D."/>
        </authorList>
    </citation>
    <scope>NUCLEOTIDE SEQUENCE [LARGE SCALE GENOMIC DNA]</scope>
    <source>
        <strain evidence="8 9">CBS 200.50</strain>
    </source>
</reference>
<dbReference type="InterPro" id="IPR002110">
    <property type="entry name" value="Ankyrin_rpt"/>
</dbReference>
<dbReference type="OMA" id="ISARAWP"/>